<keyword evidence="3" id="KW-1185">Reference proteome</keyword>
<sequence>MWCDNCLLIFPLRAGGMAWAALIFLYSLVGGIILFRYGPFLFFVYPEWQIYGGVAMGVAAVAAINAISLANKSYIWTRACTVLWPFVIVISAIRAIIMIVELQRGKDKIVWECANGGQLWTTSATAGYGSGNIPPGFCTAGFSSLNTLFIVGLLADIVCQMYMLLITWRYPTRLEHYASLKMPST</sequence>
<feature type="transmembrane region" description="Helical" evidence="1">
    <location>
        <begin position="17"/>
        <end position="38"/>
    </location>
</feature>
<reference evidence="2" key="1">
    <citation type="submission" date="2022-01" db="EMBL/GenBank/DDBJ databases">
        <title>Comparative genomics reveals a dynamic genome evolution in the ectomycorrhizal milk-cap (Lactarius) mushrooms.</title>
        <authorList>
            <consortium name="DOE Joint Genome Institute"/>
            <person name="Lebreton A."/>
            <person name="Tang N."/>
            <person name="Kuo A."/>
            <person name="LaButti K."/>
            <person name="Drula E."/>
            <person name="Barry K."/>
            <person name="Clum A."/>
            <person name="Lipzen A."/>
            <person name="Mousain D."/>
            <person name="Ng V."/>
            <person name="Wang R."/>
            <person name="Wang X."/>
            <person name="Dai Y."/>
            <person name="Henrissat B."/>
            <person name="Grigoriev I.V."/>
            <person name="Guerin-Laguette A."/>
            <person name="Yu F."/>
            <person name="Martin F.M."/>
        </authorList>
    </citation>
    <scope>NUCLEOTIDE SEQUENCE</scope>
    <source>
        <strain evidence="2">QP</strain>
    </source>
</reference>
<dbReference type="AlphaFoldDB" id="A0AAD4LMS2"/>
<feature type="transmembrane region" description="Helical" evidence="1">
    <location>
        <begin position="148"/>
        <end position="168"/>
    </location>
</feature>
<evidence type="ECO:0000313" key="3">
    <source>
        <dbReference type="Proteomes" id="UP001201163"/>
    </source>
</evidence>
<name>A0AAD4LMS2_9AGAM</name>
<dbReference type="EMBL" id="JAKELL010000007">
    <property type="protein sequence ID" value="KAH8997426.1"/>
    <property type="molecule type" value="Genomic_DNA"/>
</dbReference>
<keyword evidence="1" id="KW-0812">Transmembrane</keyword>
<accession>A0AAD4LMS2</accession>
<dbReference type="Proteomes" id="UP001201163">
    <property type="component" value="Unassembled WGS sequence"/>
</dbReference>
<gene>
    <name evidence="2" type="ORF">EDB92DRAFT_1933404</name>
</gene>
<evidence type="ECO:0000313" key="2">
    <source>
        <dbReference type="EMBL" id="KAH8997426.1"/>
    </source>
</evidence>
<keyword evidence="1" id="KW-0472">Membrane</keyword>
<keyword evidence="1" id="KW-1133">Transmembrane helix</keyword>
<feature type="transmembrane region" description="Helical" evidence="1">
    <location>
        <begin position="82"/>
        <end position="100"/>
    </location>
</feature>
<feature type="transmembrane region" description="Helical" evidence="1">
    <location>
        <begin position="50"/>
        <end position="70"/>
    </location>
</feature>
<proteinExistence type="predicted"/>
<protein>
    <submittedName>
        <fullName evidence="2">Uncharacterized protein</fullName>
    </submittedName>
</protein>
<evidence type="ECO:0000256" key="1">
    <source>
        <dbReference type="SAM" id="Phobius"/>
    </source>
</evidence>
<comment type="caution">
    <text evidence="2">The sequence shown here is derived from an EMBL/GenBank/DDBJ whole genome shotgun (WGS) entry which is preliminary data.</text>
</comment>
<organism evidence="2 3">
    <name type="scientific">Lactarius akahatsu</name>
    <dbReference type="NCBI Taxonomy" id="416441"/>
    <lineage>
        <taxon>Eukaryota</taxon>
        <taxon>Fungi</taxon>
        <taxon>Dikarya</taxon>
        <taxon>Basidiomycota</taxon>
        <taxon>Agaricomycotina</taxon>
        <taxon>Agaricomycetes</taxon>
        <taxon>Russulales</taxon>
        <taxon>Russulaceae</taxon>
        <taxon>Lactarius</taxon>
    </lineage>
</organism>